<evidence type="ECO:0000259" key="1">
    <source>
        <dbReference type="SMART" id="SM00579"/>
    </source>
</evidence>
<keyword evidence="3" id="KW-1185">Reference proteome</keyword>
<dbReference type="EMBL" id="KB870810">
    <property type="protein sequence ID" value="EOA22593.1"/>
    <property type="molecule type" value="Genomic_DNA"/>
</dbReference>
<proteinExistence type="predicted"/>
<evidence type="ECO:0000313" key="2">
    <source>
        <dbReference type="EMBL" id="EOA22593.1"/>
    </source>
</evidence>
<evidence type="ECO:0000313" key="3">
    <source>
        <dbReference type="Proteomes" id="UP000029121"/>
    </source>
</evidence>
<dbReference type="SMART" id="SM00579">
    <property type="entry name" value="FBD"/>
    <property type="match status" value="1"/>
</dbReference>
<protein>
    <recommendedName>
        <fullName evidence="1">FBD domain-containing protein</fullName>
    </recommendedName>
</protein>
<gene>
    <name evidence="2" type="ORF">CARUB_v10003256mg</name>
</gene>
<name>R0HFQ4_9BRAS</name>
<dbReference type="InterPro" id="IPR006566">
    <property type="entry name" value="FBD"/>
</dbReference>
<dbReference type="Proteomes" id="UP000029121">
    <property type="component" value="Unassembled WGS sequence"/>
</dbReference>
<organism evidence="2 3">
    <name type="scientific">Capsella rubella</name>
    <dbReference type="NCBI Taxonomy" id="81985"/>
    <lineage>
        <taxon>Eukaryota</taxon>
        <taxon>Viridiplantae</taxon>
        <taxon>Streptophyta</taxon>
        <taxon>Embryophyta</taxon>
        <taxon>Tracheophyta</taxon>
        <taxon>Spermatophyta</taxon>
        <taxon>Magnoliopsida</taxon>
        <taxon>eudicotyledons</taxon>
        <taxon>Gunneridae</taxon>
        <taxon>Pentapetalae</taxon>
        <taxon>rosids</taxon>
        <taxon>malvids</taxon>
        <taxon>Brassicales</taxon>
        <taxon>Brassicaceae</taxon>
        <taxon>Camelineae</taxon>
        <taxon>Capsella</taxon>
    </lineage>
</organism>
<dbReference type="AlphaFoldDB" id="R0HFQ4"/>
<reference evidence="3" key="1">
    <citation type="journal article" date="2013" name="Nat. Genet.">
        <title>The Capsella rubella genome and the genomic consequences of rapid mating system evolution.</title>
        <authorList>
            <person name="Slotte T."/>
            <person name="Hazzouri K.M."/>
            <person name="Agren J.A."/>
            <person name="Koenig D."/>
            <person name="Maumus F."/>
            <person name="Guo Y.L."/>
            <person name="Steige K."/>
            <person name="Platts A.E."/>
            <person name="Escobar J.S."/>
            <person name="Newman L.K."/>
            <person name="Wang W."/>
            <person name="Mandakova T."/>
            <person name="Vello E."/>
            <person name="Smith L.M."/>
            <person name="Henz S.R."/>
            <person name="Steffen J."/>
            <person name="Takuno S."/>
            <person name="Brandvain Y."/>
            <person name="Coop G."/>
            <person name="Andolfatto P."/>
            <person name="Hu T.T."/>
            <person name="Blanchette M."/>
            <person name="Clark R.M."/>
            <person name="Quesneville H."/>
            <person name="Nordborg M."/>
            <person name="Gaut B.S."/>
            <person name="Lysak M.A."/>
            <person name="Jenkins J."/>
            <person name="Grimwood J."/>
            <person name="Chapman J."/>
            <person name="Prochnik S."/>
            <person name="Shu S."/>
            <person name="Rokhsar D."/>
            <person name="Schmutz J."/>
            <person name="Weigel D."/>
            <person name="Wright S.I."/>
        </authorList>
    </citation>
    <scope>NUCLEOTIDE SEQUENCE [LARGE SCALE GENOMIC DNA]</scope>
    <source>
        <strain evidence="3">cv. Monte Gargano</strain>
    </source>
</reference>
<sequence>MISSQYHLEFDDSDVFYYKEGFPLIQRYLCNKARFQCVSNCGDSIDGNVVQVLELYGFRGNRREVQQVKRFLLASEFRQVMKVAFGAKFDDGKKLQLIKDLLAFPKRSSKCQIHFL</sequence>
<feature type="domain" description="FBD" evidence="1">
    <location>
        <begin position="36"/>
        <end position="116"/>
    </location>
</feature>
<accession>R0HFQ4</accession>